<evidence type="ECO:0000256" key="3">
    <source>
        <dbReference type="ARBA" id="ARBA00022989"/>
    </source>
</evidence>
<accession>A0AAN9UTM0</accession>
<gene>
    <name evidence="9" type="ORF">SLS62_006118</name>
</gene>
<evidence type="ECO:0000256" key="5">
    <source>
        <dbReference type="ARBA" id="ARBA00038359"/>
    </source>
</evidence>
<feature type="compositionally biased region" description="Basic and acidic residues" evidence="6">
    <location>
        <begin position="243"/>
        <end position="258"/>
    </location>
</feature>
<feature type="transmembrane region" description="Helical" evidence="7">
    <location>
        <begin position="74"/>
        <end position="93"/>
    </location>
</feature>
<keyword evidence="3 7" id="KW-1133">Transmembrane helix</keyword>
<evidence type="ECO:0000313" key="10">
    <source>
        <dbReference type="Proteomes" id="UP001320420"/>
    </source>
</evidence>
<evidence type="ECO:0000256" key="2">
    <source>
        <dbReference type="ARBA" id="ARBA00022692"/>
    </source>
</evidence>
<reference evidence="9 10" key="1">
    <citation type="submission" date="2024-02" db="EMBL/GenBank/DDBJ databases">
        <title>De novo assembly and annotation of 12 fungi associated with fruit tree decline syndrome in Ontario, Canada.</title>
        <authorList>
            <person name="Sulman M."/>
            <person name="Ellouze W."/>
            <person name="Ilyukhin E."/>
        </authorList>
    </citation>
    <scope>NUCLEOTIDE SEQUENCE [LARGE SCALE GENOMIC DNA]</scope>
    <source>
        <strain evidence="9 10">M11/M66-122</strain>
    </source>
</reference>
<sequence>MPTQLAVKFSILTQYKRIFDTKSASKLFTALLIYLGCYAVFCLGSSICTCIPIAKYWDDTIPGGCINRSNLHYGIAGVNIVNDFMLLCIPYPFLRRLNITRRAKYILIGVFACAIIRLQALFVNNSAPIDQQPNWHMESEQLNYVPSTVKGVDIALWSGLEINIAISCASVPQLKAMFVKIIPKLGSYYGSSRTAYGTGASGRGTDGRGANCGGGDGCGSMQPGRSHHESENAASSMSTSKATAHDGYNDDELSREQNKGVGGILVERAFEMQSMPMPDDGSEQNLVMSSWNTDCYAKRDGQASPSGGRSSPV</sequence>
<dbReference type="InterPro" id="IPR049326">
    <property type="entry name" value="Rhodopsin_dom_fungi"/>
</dbReference>
<evidence type="ECO:0000313" key="9">
    <source>
        <dbReference type="EMBL" id="KAK7751975.1"/>
    </source>
</evidence>
<feature type="domain" description="Rhodopsin" evidence="8">
    <location>
        <begin position="5"/>
        <end position="179"/>
    </location>
</feature>
<proteinExistence type="inferred from homology"/>
<keyword evidence="10" id="KW-1185">Reference proteome</keyword>
<dbReference type="Pfam" id="PF20684">
    <property type="entry name" value="Fung_rhodopsin"/>
    <property type="match status" value="1"/>
</dbReference>
<dbReference type="EMBL" id="JAKJXP020000043">
    <property type="protein sequence ID" value="KAK7751975.1"/>
    <property type="molecule type" value="Genomic_DNA"/>
</dbReference>
<organism evidence="9 10">
    <name type="scientific">Diatrype stigma</name>
    <dbReference type="NCBI Taxonomy" id="117547"/>
    <lineage>
        <taxon>Eukaryota</taxon>
        <taxon>Fungi</taxon>
        <taxon>Dikarya</taxon>
        <taxon>Ascomycota</taxon>
        <taxon>Pezizomycotina</taxon>
        <taxon>Sordariomycetes</taxon>
        <taxon>Xylariomycetidae</taxon>
        <taxon>Xylariales</taxon>
        <taxon>Diatrypaceae</taxon>
        <taxon>Diatrype</taxon>
    </lineage>
</organism>
<feature type="region of interest" description="Disordered" evidence="6">
    <location>
        <begin position="214"/>
        <end position="258"/>
    </location>
</feature>
<protein>
    <recommendedName>
        <fullName evidence="8">Rhodopsin domain-containing protein</fullName>
    </recommendedName>
</protein>
<comment type="similarity">
    <text evidence="5">Belongs to the SAT4 family.</text>
</comment>
<evidence type="ECO:0000256" key="6">
    <source>
        <dbReference type="SAM" id="MobiDB-lite"/>
    </source>
</evidence>
<keyword evidence="4 7" id="KW-0472">Membrane</keyword>
<feature type="compositionally biased region" description="Low complexity" evidence="6">
    <location>
        <begin position="233"/>
        <end position="242"/>
    </location>
</feature>
<dbReference type="PANTHER" id="PTHR33048">
    <property type="entry name" value="PTH11-LIKE INTEGRAL MEMBRANE PROTEIN (AFU_ORTHOLOGUE AFUA_5G11245)"/>
    <property type="match status" value="1"/>
</dbReference>
<name>A0AAN9UTM0_9PEZI</name>
<evidence type="ECO:0000256" key="7">
    <source>
        <dbReference type="SAM" id="Phobius"/>
    </source>
</evidence>
<evidence type="ECO:0000259" key="8">
    <source>
        <dbReference type="Pfam" id="PF20684"/>
    </source>
</evidence>
<feature type="transmembrane region" description="Helical" evidence="7">
    <location>
        <begin position="27"/>
        <end position="54"/>
    </location>
</feature>
<evidence type="ECO:0000256" key="1">
    <source>
        <dbReference type="ARBA" id="ARBA00004141"/>
    </source>
</evidence>
<dbReference type="InterPro" id="IPR052337">
    <property type="entry name" value="SAT4-like"/>
</dbReference>
<comment type="caution">
    <text evidence="9">The sequence shown here is derived from an EMBL/GenBank/DDBJ whole genome shotgun (WGS) entry which is preliminary data.</text>
</comment>
<dbReference type="GO" id="GO:0016020">
    <property type="term" value="C:membrane"/>
    <property type="evidence" value="ECO:0007669"/>
    <property type="project" value="UniProtKB-SubCell"/>
</dbReference>
<keyword evidence="2 7" id="KW-0812">Transmembrane</keyword>
<dbReference type="PANTHER" id="PTHR33048:SF123">
    <property type="entry name" value="INTEGRAL MEMBRANE PROTEIN"/>
    <property type="match status" value="1"/>
</dbReference>
<evidence type="ECO:0000256" key="4">
    <source>
        <dbReference type="ARBA" id="ARBA00023136"/>
    </source>
</evidence>
<dbReference type="Proteomes" id="UP001320420">
    <property type="component" value="Unassembled WGS sequence"/>
</dbReference>
<dbReference type="AlphaFoldDB" id="A0AAN9UTM0"/>
<comment type="subcellular location">
    <subcellularLocation>
        <location evidence="1">Membrane</location>
        <topology evidence="1">Multi-pass membrane protein</topology>
    </subcellularLocation>
</comment>
<feature type="transmembrane region" description="Helical" evidence="7">
    <location>
        <begin position="105"/>
        <end position="123"/>
    </location>
</feature>